<name>A0A2H0VLU9_9BACT</name>
<dbReference type="Gene3D" id="1.10.20.60">
    <property type="entry name" value="Glu-tRNAGln amidotransferase C subunit, N-terminal domain"/>
    <property type="match status" value="1"/>
</dbReference>
<dbReference type="GO" id="GO:0050567">
    <property type="term" value="F:glutaminyl-tRNA synthase (glutamine-hydrolyzing) activity"/>
    <property type="evidence" value="ECO:0007669"/>
    <property type="project" value="UniProtKB-UniRule"/>
</dbReference>
<dbReference type="NCBIfam" id="TIGR00135">
    <property type="entry name" value="gatC"/>
    <property type="match status" value="1"/>
</dbReference>
<dbReference type="GO" id="GO:0005524">
    <property type="term" value="F:ATP binding"/>
    <property type="evidence" value="ECO:0007669"/>
    <property type="project" value="UniProtKB-KW"/>
</dbReference>
<dbReference type="GO" id="GO:0016740">
    <property type="term" value="F:transferase activity"/>
    <property type="evidence" value="ECO:0007669"/>
    <property type="project" value="UniProtKB-KW"/>
</dbReference>
<comment type="similarity">
    <text evidence="1">Belongs to the GatC family.</text>
</comment>
<keyword evidence="1" id="KW-0547">Nucleotide-binding</keyword>
<evidence type="ECO:0000313" key="2">
    <source>
        <dbReference type="EMBL" id="PIR99319.1"/>
    </source>
</evidence>
<dbReference type="AlphaFoldDB" id="A0A2H0VLU9"/>
<evidence type="ECO:0000256" key="1">
    <source>
        <dbReference type="HAMAP-Rule" id="MF_00122"/>
    </source>
</evidence>
<protein>
    <recommendedName>
        <fullName evidence="1">Aspartyl/glutamyl-tRNA(Asn/Gln) amidotransferase subunit C</fullName>
        <shortName evidence="1">Asp/Glu-ADT subunit C</shortName>
        <ecNumber evidence="1">6.3.5.-</ecNumber>
    </recommendedName>
</protein>
<keyword evidence="2" id="KW-0808">Transferase</keyword>
<dbReference type="GO" id="GO:0050566">
    <property type="term" value="F:asparaginyl-tRNA synthase (glutamine-hydrolyzing) activity"/>
    <property type="evidence" value="ECO:0007669"/>
    <property type="project" value="RHEA"/>
</dbReference>
<dbReference type="Pfam" id="PF02686">
    <property type="entry name" value="GatC"/>
    <property type="match status" value="1"/>
</dbReference>
<comment type="subunit">
    <text evidence="1">Heterotrimer of A, B and C subunits.</text>
</comment>
<organism evidence="2 3">
    <name type="scientific">Candidatus Collierbacteria bacterium CG10_big_fil_rev_8_21_14_0_10_44_9</name>
    <dbReference type="NCBI Taxonomy" id="1974535"/>
    <lineage>
        <taxon>Bacteria</taxon>
        <taxon>Candidatus Collieribacteriota</taxon>
    </lineage>
</organism>
<comment type="caution">
    <text evidence="2">The sequence shown here is derived from an EMBL/GenBank/DDBJ whole genome shotgun (WGS) entry which is preliminary data.</text>
</comment>
<keyword evidence="1" id="KW-0067">ATP-binding</keyword>
<dbReference type="EMBL" id="PFAF01000001">
    <property type="protein sequence ID" value="PIR99319.1"/>
    <property type="molecule type" value="Genomic_DNA"/>
</dbReference>
<reference evidence="3" key="1">
    <citation type="submission" date="2017-09" db="EMBL/GenBank/DDBJ databases">
        <title>Depth-based differentiation of microbial function through sediment-hosted aquifers and enrichment of novel symbionts in the deep terrestrial subsurface.</title>
        <authorList>
            <person name="Probst A.J."/>
            <person name="Ladd B."/>
            <person name="Jarett J.K."/>
            <person name="Geller-Mcgrath D.E."/>
            <person name="Sieber C.M.K."/>
            <person name="Emerson J.B."/>
            <person name="Anantharaman K."/>
            <person name="Thomas B.C."/>
            <person name="Malmstrom R."/>
            <person name="Stieglmeier M."/>
            <person name="Klingl A."/>
            <person name="Woyke T."/>
            <person name="Ryan C.M."/>
            <person name="Banfield J.F."/>
        </authorList>
    </citation>
    <scope>NUCLEOTIDE SEQUENCE [LARGE SCALE GENOMIC DNA]</scope>
</reference>
<dbReference type="Proteomes" id="UP000230796">
    <property type="component" value="Unassembled WGS sequence"/>
</dbReference>
<evidence type="ECO:0000313" key="3">
    <source>
        <dbReference type="Proteomes" id="UP000230796"/>
    </source>
</evidence>
<accession>A0A2H0VLU9</accession>
<sequence length="100" mass="11385">MTNNQITNQDVQHLAKLVSLPLTDDRLNKLVDQITTTFEYINTLQAIDTDSTQETNQVTGLENIMREDVVEESRMLSQNQALQNAKHTHNGYFLVPAILE</sequence>
<dbReference type="GO" id="GO:0006412">
    <property type="term" value="P:translation"/>
    <property type="evidence" value="ECO:0007669"/>
    <property type="project" value="UniProtKB-UniRule"/>
</dbReference>
<comment type="catalytic activity">
    <reaction evidence="1">
        <text>L-aspartyl-tRNA(Asn) + L-glutamine + ATP + H2O = L-asparaginyl-tRNA(Asn) + L-glutamate + ADP + phosphate + 2 H(+)</text>
        <dbReference type="Rhea" id="RHEA:14513"/>
        <dbReference type="Rhea" id="RHEA-COMP:9674"/>
        <dbReference type="Rhea" id="RHEA-COMP:9677"/>
        <dbReference type="ChEBI" id="CHEBI:15377"/>
        <dbReference type="ChEBI" id="CHEBI:15378"/>
        <dbReference type="ChEBI" id="CHEBI:29985"/>
        <dbReference type="ChEBI" id="CHEBI:30616"/>
        <dbReference type="ChEBI" id="CHEBI:43474"/>
        <dbReference type="ChEBI" id="CHEBI:58359"/>
        <dbReference type="ChEBI" id="CHEBI:78515"/>
        <dbReference type="ChEBI" id="CHEBI:78516"/>
        <dbReference type="ChEBI" id="CHEBI:456216"/>
    </reaction>
</comment>
<comment type="function">
    <text evidence="1">Allows the formation of correctly charged Asn-tRNA(Asn) or Gln-tRNA(Gln) through the transamidation of misacylated Asp-tRNA(Asn) or Glu-tRNA(Gln) in organisms which lack either or both of asparaginyl-tRNA or glutaminyl-tRNA synthetases. The reaction takes place in the presence of glutamine and ATP through an activated phospho-Asp-tRNA(Asn) or phospho-Glu-tRNA(Gln).</text>
</comment>
<dbReference type="GO" id="GO:0006450">
    <property type="term" value="P:regulation of translational fidelity"/>
    <property type="evidence" value="ECO:0007669"/>
    <property type="project" value="InterPro"/>
</dbReference>
<keyword evidence="1" id="KW-0648">Protein biosynthesis</keyword>
<dbReference type="HAMAP" id="MF_00122">
    <property type="entry name" value="GatC"/>
    <property type="match status" value="1"/>
</dbReference>
<dbReference type="PANTHER" id="PTHR15004">
    <property type="entry name" value="GLUTAMYL-TRNA(GLN) AMIDOTRANSFERASE SUBUNIT C, MITOCHONDRIAL"/>
    <property type="match status" value="1"/>
</dbReference>
<gene>
    <name evidence="1" type="primary">gatC</name>
    <name evidence="2" type="ORF">COT87_00040</name>
</gene>
<dbReference type="PANTHER" id="PTHR15004:SF0">
    <property type="entry name" value="GLUTAMYL-TRNA(GLN) AMIDOTRANSFERASE SUBUNIT C, MITOCHONDRIAL"/>
    <property type="match status" value="1"/>
</dbReference>
<comment type="catalytic activity">
    <reaction evidence="1">
        <text>L-glutamyl-tRNA(Gln) + L-glutamine + ATP + H2O = L-glutaminyl-tRNA(Gln) + L-glutamate + ADP + phosphate + H(+)</text>
        <dbReference type="Rhea" id="RHEA:17521"/>
        <dbReference type="Rhea" id="RHEA-COMP:9681"/>
        <dbReference type="Rhea" id="RHEA-COMP:9684"/>
        <dbReference type="ChEBI" id="CHEBI:15377"/>
        <dbReference type="ChEBI" id="CHEBI:15378"/>
        <dbReference type="ChEBI" id="CHEBI:29985"/>
        <dbReference type="ChEBI" id="CHEBI:30616"/>
        <dbReference type="ChEBI" id="CHEBI:43474"/>
        <dbReference type="ChEBI" id="CHEBI:58359"/>
        <dbReference type="ChEBI" id="CHEBI:78520"/>
        <dbReference type="ChEBI" id="CHEBI:78521"/>
        <dbReference type="ChEBI" id="CHEBI:456216"/>
    </reaction>
</comment>
<dbReference type="EC" id="6.3.5.-" evidence="1"/>
<dbReference type="InterPro" id="IPR003837">
    <property type="entry name" value="GatC"/>
</dbReference>
<dbReference type="InterPro" id="IPR036113">
    <property type="entry name" value="Asp/Glu-ADT_sf_sub_c"/>
</dbReference>
<dbReference type="GO" id="GO:0070681">
    <property type="term" value="P:glutaminyl-tRNAGln biosynthesis via transamidation"/>
    <property type="evidence" value="ECO:0007669"/>
    <property type="project" value="TreeGrafter"/>
</dbReference>
<dbReference type="SUPFAM" id="SSF141000">
    <property type="entry name" value="Glu-tRNAGln amidotransferase C subunit"/>
    <property type="match status" value="1"/>
</dbReference>
<keyword evidence="1" id="KW-0436">Ligase</keyword>
<proteinExistence type="inferred from homology"/>